<dbReference type="AlphaFoldDB" id="A5C9W9"/>
<protein>
    <submittedName>
        <fullName evidence="1">Uncharacterized protein</fullName>
    </submittedName>
</protein>
<reference evidence="1" key="1">
    <citation type="journal article" date="2007" name="PLoS ONE">
        <title>The first genome sequence of an elite grapevine cultivar (Pinot noir Vitis vinifera L.): coping with a highly heterozygous genome.</title>
        <authorList>
            <person name="Velasco R."/>
            <person name="Zharkikh A."/>
            <person name="Troggio M."/>
            <person name="Cartwright D.A."/>
            <person name="Cestaro A."/>
            <person name="Pruss D."/>
            <person name="Pindo M."/>
            <person name="FitzGerald L.M."/>
            <person name="Vezzulli S."/>
            <person name="Reid J."/>
            <person name="Malacarne G."/>
            <person name="Iliev D."/>
            <person name="Coppola G."/>
            <person name="Wardell B."/>
            <person name="Micheletti D."/>
            <person name="Macalma T."/>
            <person name="Facci M."/>
            <person name="Mitchell J.T."/>
            <person name="Perazzolli M."/>
            <person name="Eldredge G."/>
            <person name="Gatto P."/>
            <person name="Oyzerski R."/>
            <person name="Moretto M."/>
            <person name="Gutin N."/>
            <person name="Stefanini M."/>
            <person name="Chen Y."/>
            <person name="Segala C."/>
            <person name="Davenport C."/>
            <person name="Dematte L."/>
            <person name="Mraz A."/>
            <person name="Battilana J."/>
            <person name="Stormo K."/>
            <person name="Costa F."/>
            <person name="Tao Q."/>
            <person name="Si-Ammour A."/>
            <person name="Harkins T."/>
            <person name="Lackey A."/>
            <person name="Perbost C."/>
            <person name="Taillon B."/>
            <person name="Stella A."/>
            <person name="Solovyev V."/>
            <person name="Fawcett J.A."/>
            <person name="Sterck L."/>
            <person name="Vandepoele K."/>
            <person name="Grando S.M."/>
            <person name="Toppo S."/>
            <person name="Moser C."/>
            <person name="Lanchbury J."/>
            <person name="Bogden R."/>
            <person name="Skolnick M."/>
            <person name="Sgaramella V."/>
            <person name="Bhatnagar S.K."/>
            <person name="Fontana P."/>
            <person name="Gutin A."/>
            <person name="Van de Peer Y."/>
            <person name="Salamini F."/>
            <person name="Viola R."/>
        </authorList>
    </citation>
    <scope>NUCLEOTIDE SEQUENCE</scope>
</reference>
<gene>
    <name evidence="1" type="ORF">VITISV_014517</name>
</gene>
<dbReference type="EMBL" id="AM487384">
    <property type="protein sequence ID" value="CAN79840.1"/>
    <property type="molecule type" value="Genomic_DNA"/>
</dbReference>
<accession>A5C9W9</accession>
<evidence type="ECO:0000313" key="1">
    <source>
        <dbReference type="EMBL" id="CAN79840.1"/>
    </source>
</evidence>
<organism evidence="1">
    <name type="scientific">Vitis vinifera</name>
    <name type="common">Grape</name>
    <dbReference type="NCBI Taxonomy" id="29760"/>
    <lineage>
        <taxon>Eukaryota</taxon>
        <taxon>Viridiplantae</taxon>
        <taxon>Streptophyta</taxon>
        <taxon>Embryophyta</taxon>
        <taxon>Tracheophyta</taxon>
        <taxon>Spermatophyta</taxon>
        <taxon>Magnoliopsida</taxon>
        <taxon>eudicotyledons</taxon>
        <taxon>Gunneridae</taxon>
        <taxon>Pentapetalae</taxon>
        <taxon>rosids</taxon>
        <taxon>Vitales</taxon>
        <taxon>Vitaceae</taxon>
        <taxon>Viteae</taxon>
        <taxon>Vitis</taxon>
    </lineage>
</organism>
<sequence>MTWIRAPVPSEILLMIFPSRPMMEPTAEPGTMSRKAFWPGHPGHFSAGFLPLAEAAVGSTEAIDSDEMRRRNRCCWCSRSGECCEKSRETARK</sequence>
<proteinExistence type="predicted"/>
<name>A5C9W9_VITVI</name>